<keyword evidence="3" id="KW-1185">Reference proteome</keyword>
<accession>A0A5B7F6Y4</accession>
<organism evidence="2 3">
    <name type="scientific">Portunus trituberculatus</name>
    <name type="common">Swimming crab</name>
    <name type="synonym">Neptunus trituberculatus</name>
    <dbReference type="NCBI Taxonomy" id="210409"/>
    <lineage>
        <taxon>Eukaryota</taxon>
        <taxon>Metazoa</taxon>
        <taxon>Ecdysozoa</taxon>
        <taxon>Arthropoda</taxon>
        <taxon>Crustacea</taxon>
        <taxon>Multicrustacea</taxon>
        <taxon>Malacostraca</taxon>
        <taxon>Eumalacostraca</taxon>
        <taxon>Eucarida</taxon>
        <taxon>Decapoda</taxon>
        <taxon>Pleocyemata</taxon>
        <taxon>Brachyura</taxon>
        <taxon>Eubrachyura</taxon>
        <taxon>Portunoidea</taxon>
        <taxon>Portunidae</taxon>
        <taxon>Portuninae</taxon>
        <taxon>Portunus</taxon>
    </lineage>
</organism>
<gene>
    <name evidence="2" type="ORF">E2C01_033869</name>
</gene>
<dbReference type="AlphaFoldDB" id="A0A5B7F6Y4"/>
<dbReference type="Proteomes" id="UP000324222">
    <property type="component" value="Unassembled WGS sequence"/>
</dbReference>
<dbReference type="EMBL" id="VSRR010004649">
    <property type="protein sequence ID" value="MPC40314.1"/>
    <property type="molecule type" value="Genomic_DNA"/>
</dbReference>
<reference evidence="2 3" key="1">
    <citation type="submission" date="2019-05" db="EMBL/GenBank/DDBJ databases">
        <title>Another draft genome of Portunus trituberculatus and its Hox gene families provides insights of decapod evolution.</title>
        <authorList>
            <person name="Jeong J.-H."/>
            <person name="Song I."/>
            <person name="Kim S."/>
            <person name="Choi T."/>
            <person name="Kim D."/>
            <person name="Ryu S."/>
            <person name="Kim W."/>
        </authorList>
    </citation>
    <scope>NUCLEOTIDE SEQUENCE [LARGE SCALE GENOMIC DNA]</scope>
    <source>
        <tissue evidence="2">Muscle</tissue>
    </source>
</reference>
<evidence type="ECO:0000313" key="3">
    <source>
        <dbReference type="Proteomes" id="UP000324222"/>
    </source>
</evidence>
<proteinExistence type="predicted"/>
<sequence length="69" mass="7993">MTPAGVGGRPDSAVPYHLVCSRHFRHHHHHTTTTPTHSTDPEQEEEEEEEEEEEKEKKEVGSKRIHKKT</sequence>
<feature type="compositionally biased region" description="Acidic residues" evidence="1">
    <location>
        <begin position="41"/>
        <end position="54"/>
    </location>
</feature>
<evidence type="ECO:0000256" key="1">
    <source>
        <dbReference type="SAM" id="MobiDB-lite"/>
    </source>
</evidence>
<protein>
    <submittedName>
        <fullName evidence="2">Uncharacterized protein</fullName>
    </submittedName>
</protein>
<evidence type="ECO:0000313" key="2">
    <source>
        <dbReference type="EMBL" id="MPC40314.1"/>
    </source>
</evidence>
<feature type="region of interest" description="Disordered" evidence="1">
    <location>
        <begin position="25"/>
        <end position="69"/>
    </location>
</feature>
<name>A0A5B7F6Y4_PORTR</name>
<comment type="caution">
    <text evidence="2">The sequence shown here is derived from an EMBL/GenBank/DDBJ whole genome shotgun (WGS) entry which is preliminary data.</text>
</comment>